<reference evidence="2" key="1">
    <citation type="journal article" date="2015" name="Nature">
        <title>Complex archaea that bridge the gap between prokaryotes and eukaryotes.</title>
        <authorList>
            <person name="Spang A."/>
            <person name="Saw J.H."/>
            <person name="Jorgensen S.L."/>
            <person name="Zaremba-Niedzwiedzka K."/>
            <person name="Martijn J."/>
            <person name="Lind A.E."/>
            <person name="van Eijk R."/>
            <person name="Schleper C."/>
            <person name="Guy L."/>
            <person name="Ettema T.J."/>
        </authorList>
    </citation>
    <scope>NUCLEOTIDE SEQUENCE</scope>
</reference>
<proteinExistence type="predicted"/>
<dbReference type="AlphaFoldDB" id="A0A0F9QND1"/>
<feature type="compositionally biased region" description="Polar residues" evidence="1">
    <location>
        <begin position="124"/>
        <end position="138"/>
    </location>
</feature>
<dbReference type="EMBL" id="LAZR01003797">
    <property type="protein sequence ID" value="KKN14641.1"/>
    <property type="molecule type" value="Genomic_DNA"/>
</dbReference>
<feature type="compositionally biased region" description="Basic and acidic residues" evidence="1">
    <location>
        <begin position="140"/>
        <end position="156"/>
    </location>
</feature>
<feature type="compositionally biased region" description="Basic and acidic residues" evidence="1">
    <location>
        <begin position="318"/>
        <end position="330"/>
    </location>
</feature>
<evidence type="ECO:0000256" key="1">
    <source>
        <dbReference type="SAM" id="MobiDB-lite"/>
    </source>
</evidence>
<feature type="compositionally biased region" description="Basic and acidic residues" evidence="1">
    <location>
        <begin position="296"/>
        <end position="308"/>
    </location>
</feature>
<comment type="caution">
    <text evidence="2">The sequence shown here is derived from an EMBL/GenBank/DDBJ whole genome shotgun (WGS) entry which is preliminary data.</text>
</comment>
<feature type="region of interest" description="Disordered" evidence="1">
    <location>
        <begin position="1"/>
        <end position="156"/>
    </location>
</feature>
<sequence>MSSENDGGEVPSEGRDPTPEDSPEEKEEEQWDPNPTEEEQEEKQWDPNPTEEEQEEEQWDPNPTEEEQEEKQWDPNPTEEEQEEEQLIPNPTEEEQEEEQLIPNPTEEEQEEEQLIPNEGNLDEINNLSNQGTVTISVSERPDLHSELEHDSEIELKSEAEIEFDIEQFEKSEIPPEAFDIMRELQEMGIPVEDHLNDEMEYENDLNYEIEDELKNDEGEPENESELEQESDQIPELNVVKRDLEKESETKPEQKSDQEPDLLSEKKSEVIPEQASDLQSEKKPKITQEQQPDLASEQKSEKIPEQKQQRIVNSNQQTREKYQNKESVPEKKLELKEIYNKETRRRPIYAGKETKGFIEWKEKNKLLTEKEKETTEPTKEIREFKEKWSQYLANIIEESDISDDVKEKLSESLEIYGILKELIEKKKEKEISEEEFKQEVQKFEHILIEESHIAKPLFMKFDWFRRYYNEIIIKAGKRVAHLIIPKKTREFVAYISGKIEQLKNIGNSHKATEKFEKLLETTFQIKEKWALLLNSLIHKVPNKEISKEVKKELETVIKLYCEIGVIQFSKKFLKEDKEKLIQGRIEKCSPRFFELFEILKRFIGIYGYYSRNWMEQSLILVGKKTVKQLSQKLENIKKEEAIHQFLNEESSSIQNFKEVLKENLYKYTELNMNEKSKIVKIIQNEKFVEKQSVKLANILCKLSIEELILLLGEDFKRYYERHLVENTVADHLKLELAFIIGDVMGGILEKKKEDTLGMPINQYSGNQIYFLTPDGNTDPAYNRLKLDKFGKPWEVVNYYFEKIEFCKRSQGSSIIRHNYIPVKLSLTSMKLVCVHCGYEVINDDISGLSRIRRAQLWQDDKNKNPGDVTIYLIALKKNQKDERLPFPGLFYPGMSEKSAKERAYGSGGHFYKAFHNPSTAMEYTIKKYGVDRARAEKLFSLEVLQIIRYQGSKKSTLELANNVETFWIGFFHSNFYEFGRNIEPGGSAVRESVILPFDILDEALYEASKLPRLGDIRRKNYVYEKLNMKETQNHILDNSIEFWYGFTTWKFTNAIRMKRIEIIQALFEQAYIANYISNEIGADRHDIIELIEDEIYKDRTSDYKRIRESVLKDKIKQYVAEGYITPSQILSVLPGFINTDAVKHFVRKNLEGWDKLINNYAPREDYWLIIKNLFDQKQEEVELGGTDYSPVQLAQSLGSSTTNRGAAVKYIQRKLKTDMTWSELKMFFRSQRIP</sequence>
<feature type="compositionally biased region" description="Acidic residues" evidence="1">
    <location>
        <begin position="199"/>
        <end position="233"/>
    </location>
</feature>
<feature type="region of interest" description="Disordered" evidence="1">
    <location>
        <begin position="194"/>
        <end position="330"/>
    </location>
</feature>
<feature type="compositionally biased region" description="Basic and acidic residues" evidence="1">
    <location>
        <begin position="239"/>
        <end position="270"/>
    </location>
</feature>
<organism evidence="2">
    <name type="scientific">marine sediment metagenome</name>
    <dbReference type="NCBI Taxonomy" id="412755"/>
    <lineage>
        <taxon>unclassified sequences</taxon>
        <taxon>metagenomes</taxon>
        <taxon>ecological metagenomes</taxon>
    </lineage>
</organism>
<feature type="compositionally biased region" description="Acidic residues" evidence="1">
    <location>
        <begin position="19"/>
        <end position="41"/>
    </location>
</feature>
<evidence type="ECO:0000313" key="2">
    <source>
        <dbReference type="EMBL" id="KKN14641.1"/>
    </source>
</evidence>
<feature type="compositionally biased region" description="Acidic residues" evidence="1">
    <location>
        <begin position="77"/>
        <end position="114"/>
    </location>
</feature>
<protein>
    <submittedName>
        <fullName evidence="2">Uncharacterized protein</fullName>
    </submittedName>
</protein>
<accession>A0A0F9QND1</accession>
<feature type="compositionally biased region" description="Acidic residues" evidence="1">
    <location>
        <begin position="49"/>
        <end position="69"/>
    </location>
</feature>
<gene>
    <name evidence="2" type="ORF">LCGC14_0994090</name>
</gene>
<name>A0A0F9QND1_9ZZZZ</name>